<proteinExistence type="predicted"/>
<keyword evidence="2" id="KW-1185">Reference proteome</keyword>
<protein>
    <submittedName>
        <fullName evidence="1">Uncharacterized protein</fullName>
    </submittedName>
</protein>
<evidence type="ECO:0000313" key="2">
    <source>
        <dbReference type="Proteomes" id="UP000006804"/>
    </source>
</evidence>
<dbReference type="OrthoDB" id="9964222at2"/>
<dbReference type="HOGENOM" id="CLU_1946992_0_0_0"/>
<dbReference type="RefSeq" id="WP_013932303.1">
    <property type="nucleotide sequence ID" value="NC_015707.1"/>
</dbReference>
<dbReference type="PATRIC" id="fig|688269.3.peg.1028"/>
<dbReference type="KEGG" id="tta:Theth_1002"/>
<sequence>MLRQIVYVRDEDAENDDVKEAVLDISGIFAINFLSPSTATNIEVLSVTEFENLKFLPLIISGKPNFVDRVFIVNMVCEFDQESTQTSCNLPMITINNVNDKAYFFTVFVEETNGSTEVKMYPQLPEWLP</sequence>
<dbReference type="AlphaFoldDB" id="F7YYQ0"/>
<organism evidence="1 2">
    <name type="scientific">Pseudothermotoga thermarum DSM 5069</name>
    <dbReference type="NCBI Taxonomy" id="688269"/>
    <lineage>
        <taxon>Bacteria</taxon>
        <taxon>Thermotogati</taxon>
        <taxon>Thermotogota</taxon>
        <taxon>Thermotogae</taxon>
        <taxon>Thermotogales</taxon>
        <taxon>Thermotogaceae</taxon>
        <taxon>Pseudothermotoga</taxon>
    </lineage>
</organism>
<accession>F7YYQ0</accession>
<dbReference type="EMBL" id="CP002351">
    <property type="protein sequence ID" value="AEH51083.1"/>
    <property type="molecule type" value="Genomic_DNA"/>
</dbReference>
<evidence type="ECO:0000313" key="1">
    <source>
        <dbReference type="EMBL" id="AEH51083.1"/>
    </source>
</evidence>
<dbReference type="Proteomes" id="UP000006804">
    <property type="component" value="Chromosome"/>
</dbReference>
<gene>
    <name evidence="1" type="ORF">Theth_1002</name>
</gene>
<reference evidence="1 2" key="1">
    <citation type="submission" date="2010-11" db="EMBL/GenBank/DDBJ databases">
        <title>The complete genome of Thermotoga thermarum DSM 5069.</title>
        <authorList>
            <consortium name="US DOE Joint Genome Institute (JGI-PGF)"/>
            <person name="Lucas S."/>
            <person name="Copeland A."/>
            <person name="Lapidus A."/>
            <person name="Bruce D."/>
            <person name="Goodwin L."/>
            <person name="Pitluck S."/>
            <person name="Kyrpides N."/>
            <person name="Mavromatis K."/>
            <person name="Ivanova N."/>
            <person name="Zeytun A."/>
            <person name="Brettin T."/>
            <person name="Detter J.C."/>
            <person name="Tapia R."/>
            <person name="Han C."/>
            <person name="Land M."/>
            <person name="Hauser L."/>
            <person name="Markowitz V."/>
            <person name="Cheng J.-F."/>
            <person name="Hugenholtz P."/>
            <person name="Woyke T."/>
            <person name="Wu D."/>
            <person name="Spring S."/>
            <person name="Schroeder M."/>
            <person name="Brambilla E."/>
            <person name="Klenk H.-P."/>
            <person name="Eisen J.A."/>
        </authorList>
    </citation>
    <scope>NUCLEOTIDE SEQUENCE [LARGE SCALE GENOMIC DNA]</scope>
    <source>
        <strain evidence="1 2">DSM 5069</strain>
    </source>
</reference>
<dbReference type="STRING" id="688269.Theth_1002"/>
<name>F7YYQ0_9THEM</name>